<keyword evidence="3" id="KW-1185">Reference proteome</keyword>
<dbReference type="EMBL" id="FNCG01000036">
    <property type="protein sequence ID" value="SDI83124.1"/>
    <property type="molecule type" value="Genomic_DNA"/>
</dbReference>
<dbReference type="RefSeq" id="WP_143020923.1">
    <property type="nucleotide sequence ID" value="NZ_FNCG01000036.1"/>
</dbReference>
<dbReference type="NCBIfam" id="NF033547">
    <property type="entry name" value="transpos_IS1595"/>
    <property type="match status" value="1"/>
</dbReference>
<dbReference type="Proteomes" id="UP000199705">
    <property type="component" value="Unassembled WGS sequence"/>
</dbReference>
<dbReference type="SMART" id="SM01126">
    <property type="entry name" value="DDE_Tnp_IS1595"/>
    <property type="match status" value="1"/>
</dbReference>
<reference evidence="3" key="1">
    <citation type="submission" date="2016-10" db="EMBL/GenBank/DDBJ databases">
        <authorList>
            <person name="Varghese N."/>
            <person name="Submissions S."/>
        </authorList>
    </citation>
    <scope>NUCLEOTIDE SEQUENCE [LARGE SCALE GENOMIC DNA]</scope>
    <source>
        <strain evidence="3">Gh-67</strain>
    </source>
</reference>
<evidence type="ECO:0000313" key="2">
    <source>
        <dbReference type="EMBL" id="SDI83124.1"/>
    </source>
</evidence>
<evidence type="ECO:0000313" key="3">
    <source>
        <dbReference type="Proteomes" id="UP000199705"/>
    </source>
</evidence>
<dbReference type="InterPro" id="IPR024445">
    <property type="entry name" value="Tnp_ISXO2-like"/>
</dbReference>
<proteinExistence type="predicted"/>
<name>A0A1G8NSE3_9SPHI</name>
<dbReference type="InterPro" id="IPR053164">
    <property type="entry name" value="IS1016-like_transposase"/>
</dbReference>
<protein>
    <submittedName>
        <fullName evidence="2">ISXO2-like transposase domain-containing protein</fullName>
    </submittedName>
</protein>
<dbReference type="AlphaFoldDB" id="A0A1G8NSE3"/>
<sequence length="108" mass="12511">TLKPIVEQSVSTDATIVTDGFGGYAGLNKIFREHQVLNKEKEEYARGEYHTNTIEGFWTLLKRGIYGQYHKVSLRHLQSYLNEFTFKYNNRGNNQVFNFLINKMATAS</sequence>
<gene>
    <name evidence="2" type="ORF">SAMN05192573_1361</name>
</gene>
<dbReference type="PANTHER" id="PTHR47163">
    <property type="entry name" value="DDE_TNP_IS1595 DOMAIN-CONTAINING PROTEIN"/>
    <property type="match status" value="1"/>
</dbReference>
<evidence type="ECO:0000259" key="1">
    <source>
        <dbReference type="SMART" id="SM01126"/>
    </source>
</evidence>
<dbReference type="Pfam" id="PF12762">
    <property type="entry name" value="DDE_Tnp_IS1595"/>
    <property type="match status" value="1"/>
</dbReference>
<accession>A0A1G8NSE3</accession>
<feature type="domain" description="ISXO2-like transposase" evidence="1">
    <location>
        <begin position="1"/>
        <end position="89"/>
    </location>
</feature>
<dbReference type="PANTHER" id="PTHR47163:SF2">
    <property type="entry name" value="SI:DKEY-17M8.2"/>
    <property type="match status" value="1"/>
</dbReference>
<organism evidence="2 3">
    <name type="scientific">Mucilaginibacter gossypii</name>
    <dbReference type="NCBI Taxonomy" id="551996"/>
    <lineage>
        <taxon>Bacteria</taxon>
        <taxon>Pseudomonadati</taxon>
        <taxon>Bacteroidota</taxon>
        <taxon>Sphingobacteriia</taxon>
        <taxon>Sphingobacteriales</taxon>
        <taxon>Sphingobacteriaceae</taxon>
        <taxon>Mucilaginibacter</taxon>
    </lineage>
</organism>
<feature type="non-terminal residue" evidence="2">
    <location>
        <position position="1"/>
    </location>
</feature>
<dbReference type="STRING" id="551996.SAMN05192573_1361"/>